<dbReference type="EMBL" id="JAALLS010000013">
    <property type="protein sequence ID" value="NGP88922.1"/>
    <property type="molecule type" value="Genomic_DNA"/>
</dbReference>
<feature type="transmembrane region" description="Helical" evidence="2">
    <location>
        <begin position="59"/>
        <end position="75"/>
    </location>
</feature>
<reference evidence="3 4" key="1">
    <citation type="submission" date="2020-02" db="EMBL/GenBank/DDBJ databases">
        <title>Aliifodinibius halophilus 2W32, complete genome.</title>
        <authorList>
            <person name="Li Y."/>
            <person name="Wu S."/>
        </authorList>
    </citation>
    <scope>NUCLEOTIDE SEQUENCE [LARGE SCALE GENOMIC DNA]</scope>
    <source>
        <strain evidence="3 4">2W32</strain>
    </source>
</reference>
<dbReference type="Proteomes" id="UP000479132">
    <property type="component" value="Unassembled WGS sequence"/>
</dbReference>
<evidence type="ECO:0000256" key="1">
    <source>
        <dbReference type="SAM" id="Coils"/>
    </source>
</evidence>
<gene>
    <name evidence="3" type="ORF">G3569_11185</name>
</gene>
<accession>A0A6M1TFL5</accession>
<keyword evidence="4" id="KW-1185">Reference proteome</keyword>
<keyword evidence="2" id="KW-0812">Transmembrane</keyword>
<dbReference type="AlphaFoldDB" id="A0A6M1TFL5"/>
<comment type="caution">
    <text evidence="3">The sequence shown here is derived from an EMBL/GenBank/DDBJ whole genome shotgun (WGS) entry which is preliminary data.</text>
</comment>
<keyword evidence="2" id="KW-0472">Membrane</keyword>
<keyword evidence="1" id="KW-0175">Coiled coil</keyword>
<evidence type="ECO:0000256" key="2">
    <source>
        <dbReference type="SAM" id="Phobius"/>
    </source>
</evidence>
<evidence type="ECO:0000313" key="3">
    <source>
        <dbReference type="EMBL" id="NGP88922.1"/>
    </source>
</evidence>
<evidence type="ECO:0000313" key="4">
    <source>
        <dbReference type="Proteomes" id="UP000479132"/>
    </source>
</evidence>
<keyword evidence="2" id="KW-1133">Transmembrane helix</keyword>
<name>A0A6M1TFL5_9BACT</name>
<proteinExistence type="predicted"/>
<feature type="coiled-coil region" evidence="1">
    <location>
        <begin position="2"/>
        <end position="47"/>
    </location>
</feature>
<sequence length="80" mass="9428">MAEEKNSTQEQIEEKKKEALKRYEKLINKLKDERKELADELDRDYREARRYVRSHPEEGVLFSLLGGIAIGYLLGKFGKK</sequence>
<protein>
    <recommendedName>
        <fullName evidence="5">DUF883 family protein</fullName>
    </recommendedName>
</protein>
<evidence type="ECO:0008006" key="5">
    <source>
        <dbReference type="Google" id="ProtNLM"/>
    </source>
</evidence>
<dbReference type="RefSeq" id="WP_165269135.1">
    <property type="nucleotide sequence ID" value="NZ_JAALLS010000013.1"/>
</dbReference>
<organism evidence="3 4">
    <name type="scientific">Fodinibius halophilus</name>
    <dbReference type="NCBI Taxonomy" id="1736908"/>
    <lineage>
        <taxon>Bacteria</taxon>
        <taxon>Pseudomonadati</taxon>
        <taxon>Balneolota</taxon>
        <taxon>Balneolia</taxon>
        <taxon>Balneolales</taxon>
        <taxon>Balneolaceae</taxon>
        <taxon>Fodinibius</taxon>
    </lineage>
</organism>